<keyword evidence="2 3" id="KW-0040">ANK repeat</keyword>
<dbReference type="PRINTS" id="PR01415">
    <property type="entry name" value="ANKYRIN"/>
</dbReference>
<dbReference type="SMART" id="SM00248">
    <property type="entry name" value="ANK"/>
    <property type="match status" value="3"/>
</dbReference>
<reference evidence="4" key="1">
    <citation type="submission" date="2021-11" db="EMBL/GenBank/DDBJ databases">
        <authorList>
            <consortium name="Genoscope - CEA"/>
            <person name="William W."/>
        </authorList>
    </citation>
    <scope>NUCLEOTIDE SEQUENCE</scope>
</reference>
<dbReference type="InterPro" id="IPR002110">
    <property type="entry name" value="Ankyrin_rpt"/>
</dbReference>
<dbReference type="Proteomes" id="UP000789595">
    <property type="component" value="Unassembled WGS sequence"/>
</dbReference>
<dbReference type="SUPFAM" id="SSF48403">
    <property type="entry name" value="Ankyrin repeat"/>
    <property type="match status" value="1"/>
</dbReference>
<dbReference type="AlphaFoldDB" id="A0A8J2T097"/>
<evidence type="ECO:0000256" key="1">
    <source>
        <dbReference type="ARBA" id="ARBA00022737"/>
    </source>
</evidence>
<dbReference type="EMBL" id="CAKKNE010000006">
    <property type="protein sequence ID" value="CAH0379631.1"/>
    <property type="molecule type" value="Genomic_DNA"/>
</dbReference>
<gene>
    <name evidence="4" type="ORF">PECAL_6P12590</name>
</gene>
<evidence type="ECO:0000256" key="2">
    <source>
        <dbReference type="ARBA" id="ARBA00023043"/>
    </source>
</evidence>
<organism evidence="4 5">
    <name type="scientific">Pelagomonas calceolata</name>
    <dbReference type="NCBI Taxonomy" id="35677"/>
    <lineage>
        <taxon>Eukaryota</taxon>
        <taxon>Sar</taxon>
        <taxon>Stramenopiles</taxon>
        <taxon>Ochrophyta</taxon>
        <taxon>Pelagophyceae</taxon>
        <taxon>Pelagomonadales</taxon>
        <taxon>Pelagomonadaceae</taxon>
        <taxon>Pelagomonas</taxon>
    </lineage>
</organism>
<dbReference type="PROSITE" id="PS50088">
    <property type="entry name" value="ANK_REPEAT"/>
    <property type="match status" value="1"/>
</dbReference>
<dbReference type="PANTHER" id="PTHR24173">
    <property type="entry name" value="ANKYRIN REPEAT CONTAINING"/>
    <property type="match status" value="1"/>
</dbReference>
<evidence type="ECO:0000256" key="3">
    <source>
        <dbReference type="PROSITE-ProRule" id="PRU00023"/>
    </source>
</evidence>
<dbReference type="InterPro" id="IPR036770">
    <property type="entry name" value="Ankyrin_rpt-contain_sf"/>
</dbReference>
<protein>
    <submittedName>
        <fullName evidence="4">Uncharacterized protein</fullName>
    </submittedName>
</protein>
<dbReference type="Gene3D" id="1.25.40.20">
    <property type="entry name" value="Ankyrin repeat-containing domain"/>
    <property type="match status" value="1"/>
</dbReference>
<dbReference type="PROSITE" id="PS50297">
    <property type="entry name" value="ANK_REP_REGION"/>
    <property type="match status" value="1"/>
</dbReference>
<dbReference type="OrthoDB" id="366390at2759"/>
<evidence type="ECO:0000313" key="5">
    <source>
        <dbReference type="Proteomes" id="UP000789595"/>
    </source>
</evidence>
<feature type="repeat" description="ANK" evidence="3">
    <location>
        <begin position="179"/>
        <end position="213"/>
    </location>
</feature>
<keyword evidence="5" id="KW-1185">Reference proteome</keyword>
<dbReference type="PANTHER" id="PTHR24173:SF74">
    <property type="entry name" value="ANKYRIN REPEAT DOMAIN-CONTAINING PROTEIN 16"/>
    <property type="match status" value="1"/>
</dbReference>
<comment type="caution">
    <text evidence="4">The sequence shown here is derived from an EMBL/GenBank/DDBJ whole genome shotgun (WGS) entry which is preliminary data.</text>
</comment>
<dbReference type="Pfam" id="PF12796">
    <property type="entry name" value="Ank_2"/>
    <property type="match status" value="1"/>
</dbReference>
<accession>A0A8J2T097</accession>
<evidence type="ECO:0000313" key="4">
    <source>
        <dbReference type="EMBL" id="CAH0379631.1"/>
    </source>
</evidence>
<sequence>MAYEGYWDEIGNIESENIPESVVLATWETGDVDVVRAWLDNGGAAQLEDRIFITAKHGDRNIAFGTLLTIACESDHPSPIAEMLLDAGADYDIHHLSHAINSGNIYAIRALVPRVDVVQHYGFGDTWTPLHNACTGYYMEDHSQIALPNQVEIVHTLLEAGALVNGRTRRHPILRDRPIGQTPLMLAAKQGFTRLGVVKWLLHYGADISAVDSLGRTALFQANELLQHSQIWTDPNRRAVAWEDSQEGRQYIPCRAPGVVEDMIALLQGVEAAGSWKRYLREPRRDLLTFRRLVERGRAAPPDGVLARLFPKSGGLPDVLFWKVLAFWRSSRDA</sequence>
<keyword evidence="1" id="KW-0677">Repeat</keyword>
<proteinExistence type="predicted"/>
<name>A0A8J2T097_9STRA</name>